<evidence type="ECO:0000259" key="2">
    <source>
        <dbReference type="Pfam" id="PF00266"/>
    </source>
</evidence>
<protein>
    <recommendedName>
        <fullName evidence="2">Aminotransferase class V domain-containing protein</fullName>
    </recommendedName>
</protein>
<evidence type="ECO:0000313" key="3">
    <source>
        <dbReference type="EMBL" id="ETX07086.1"/>
    </source>
</evidence>
<name>W4MAZ6_9BACT</name>
<dbReference type="Proteomes" id="UP000019140">
    <property type="component" value="Unassembled WGS sequence"/>
</dbReference>
<reference evidence="3 4" key="1">
    <citation type="journal article" date="2014" name="Nature">
        <title>An environmental bacterial taxon with a large and distinct metabolic repertoire.</title>
        <authorList>
            <person name="Wilson M.C."/>
            <person name="Mori T."/>
            <person name="Ruckert C."/>
            <person name="Uria A.R."/>
            <person name="Helf M.J."/>
            <person name="Takada K."/>
            <person name="Gernert C."/>
            <person name="Steffens U.A."/>
            <person name="Heycke N."/>
            <person name="Schmitt S."/>
            <person name="Rinke C."/>
            <person name="Helfrich E.J."/>
            <person name="Brachmann A.O."/>
            <person name="Gurgui C."/>
            <person name="Wakimoto T."/>
            <person name="Kracht M."/>
            <person name="Crusemann M."/>
            <person name="Hentschel U."/>
            <person name="Abe I."/>
            <person name="Matsunaga S."/>
            <person name="Kalinowski J."/>
            <person name="Takeyama H."/>
            <person name="Piel J."/>
        </authorList>
    </citation>
    <scope>NUCLEOTIDE SEQUENCE [LARGE SCALE GENOMIC DNA]</scope>
    <source>
        <strain evidence="4">TSY2</strain>
    </source>
</reference>
<evidence type="ECO:0000313" key="4">
    <source>
        <dbReference type="Proteomes" id="UP000019140"/>
    </source>
</evidence>
<keyword evidence="4" id="KW-1185">Reference proteome</keyword>
<dbReference type="Gene3D" id="3.40.640.10">
    <property type="entry name" value="Type I PLP-dependent aspartate aminotransferase-like (Major domain)"/>
    <property type="match status" value="1"/>
</dbReference>
<dbReference type="AlphaFoldDB" id="W4MAZ6"/>
<organism evidence="3 4">
    <name type="scientific">Candidatus Entotheonella gemina</name>
    <dbReference type="NCBI Taxonomy" id="1429439"/>
    <lineage>
        <taxon>Bacteria</taxon>
        <taxon>Pseudomonadati</taxon>
        <taxon>Nitrospinota/Tectimicrobiota group</taxon>
        <taxon>Candidatus Tectimicrobiota</taxon>
        <taxon>Candidatus Entotheonellia</taxon>
        <taxon>Candidatus Entotheonellales</taxon>
        <taxon>Candidatus Entotheonellaceae</taxon>
        <taxon>Candidatus Entotheonella</taxon>
    </lineage>
</organism>
<feature type="domain" description="Aminotransferase class V" evidence="2">
    <location>
        <begin position="55"/>
        <end position="227"/>
    </location>
</feature>
<dbReference type="InterPro" id="IPR000192">
    <property type="entry name" value="Aminotrans_V_dom"/>
</dbReference>
<comment type="caution">
    <text evidence="3">The sequence shown here is derived from an EMBL/GenBank/DDBJ whole genome shotgun (WGS) entry which is preliminary data.</text>
</comment>
<sequence length="382" mass="42217">MLTCQKDLFSLPDDLHYLNGAYMSPLSKAVEAAGIRGIAQKAVPSRIRPDDFFSHSNQARERFATLVNADPQRVAIIPAASYGISTVARNLNPQPGQHIVILHEQFPSNVYPWRGFRERGVHLTTVAPSGPGERGKQWNENILEAITADTAVVALGHVHWTDGTRFDLETIGQRARDVGAALIIDGTQSVGALPFDVQQFQPDALIVAGYKWLMGPYGIGLAYYGERFDQGTPLEANWIARQGSEDFSRLVDYQDSYAPGAVRFDMGERSNPVLIPMLVQAMDDVLGRGVSHIQDYCADLVRSVLPEICDLGYQVENEGWRASHLLGLRLPQDVSLERLNEALSQQHVMVSVRGDAVRVSPNVYNDRSDMEALVQALRLARA</sequence>
<accession>W4MAZ6</accession>
<dbReference type="PATRIC" id="fig|1429439.4.peg.2256"/>
<dbReference type="Pfam" id="PF00266">
    <property type="entry name" value="Aminotran_5"/>
    <property type="match status" value="1"/>
</dbReference>
<dbReference type="HOGENOM" id="CLU_003433_2_1_7"/>
<keyword evidence="1" id="KW-0663">Pyridoxal phosphate</keyword>
<dbReference type="SUPFAM" id="SSF53383">
    <property type="entry name" value="PLP-dependent transferases"/>
    <property type="match status" value="1"/>
</dbReference>
<dbReference type="PANTHER" id="PTHR43586">
    <property type="entry name" value="CYSTEINE DESULFURASE"/>
    <property type="match status" value="1"/>
</dbReference>
<dbReference type="EMBL" id="AZHX01000533">
    <property type="protein sequence ID" value="ETX07086.1"/>
    <property type="molecule type" value="Genomic_DNA"/>
</dbReference>
<dbReference type="InterPro" id="IPR015422">
    <property type="entry name" value="PyrdxlP-dep_Trfase_small"/>
</dbReference>
<dbReference type="Gene3D" id="3.90.1150.10">
    <property type="entry name" value="Aspartate Aminotransferase, domain 1"/>
    <property type="match status" value="1"/>
</dbReference>
<dbReference type="InterPro" id="IPR015421">
    <property type="entry name" value="PyrdxlP-dep_Trfase_major"/>
</dbReference>
<gene>
    <name evidence="3" type="ORF">ETSY2_13190</name>
</gene>
<proteinExistence type="predicted"/>
<evidence type="ECO:0000256" key="1">
    <source>
        <dbReference type="ARBA" id="ARBA00022898"/>
    </source>
</evidence>
<dbReference type="PANTHER" id="PTHR43586:SF15">
    <property type="entry name" value="BLR3095 PROTEIN"/>
    <property type="match status" value="1"/>
</dbReference>
<dbReference type="InterPro" id="IPR015424">
    <property type="entry name" value="PyrdxlP-dep_Trfase"/>
</dbReference>